<dbReference type="EMBL" id="BARS01006568">
    <property type="protein sequence ID" value="GAF70453.1"/>
    <property type="molecule type" value="Genomic_DNA"/>
</dbReference>
<reference evidence="1" key="1">
    <citation type="journal article" date="2014" name="Front. Microbiol.">
        <title>High frequency of phylogenetically diverse reductive dehalogenase-homologous genes in deep subseafloor sedimentary metagenomes.</title>
        <authorList>
            <person name="Kawai M."/>
            <person name="Futagami T."/>
            <person name="Toyoda A."/>
            <person name="Takaki Y."/>
            <person name="Nishi S."/>
            <person name="Hori S."/>
            <person name="Arai W."/>
            <person name="Tsubouchi T."/>
            <person name="Morono Y."/>
            <person name="Uchiyama I."/>
            <person name="Ito T."/>
            <person name="Fujiyama A."/>
            <person name="Inagaki F."/>
            <person name="Takami H."/>
        </authorList>
    </citation>
    <scope>NUCLEOTIDE SEQUENCE</scope>
    <source>
        <strain evidence="1">Expedition CK06-06</strain>
    </source>
</reference>
<dbReference type="AlphaFoldDB" id="X0RNW6"/>
<dbReference type="SUPFAM" id="SSF50998">
    <property type="entry name" value="Quinoprotein alcohol dehydrogenase-like"/>
    <property type="match status" value="1"/>
</dbReference>
<protein>
    <recommendedName>
        <fullName evidence="2">Bulb-type lectin domain-containing protein</fullName>
    </recommendedName>
</protein>
<dbReference type="PANTHER" id="PTHR42754">
    <property type="entry name" value="ENDOGLUCANASE"/>
    <property type="match status" value="1"/>
</dbReference>
<feature type="non-terminal residue" evidence="1">
    <location>
        <position position="390"/>
    </location>
</feature>
<proteinExistence type="predicted"/>
<accession>X0RNW6</accession>
<dbReference type="PANTHER" id="PTHR42754:SF1">
    <property type="entry name" value="LIPOPROTEIN"/>
    <property type="match status" value="1"/>
</dbReference>
<gene>
    <name evidence="1" type="ORF">S01H1_12772</name>
</gene>
<evidence type="ECO:0008006" key="2">
    <source>
        <dbReference type="Google" id="ProtNLM"/>
    </source>
</evidence>
<organism evidence="1">
    <name type="scientific">marine sediment metagenome</name>
    <dbReference type="NCBI Taxonomy" id="412755"/>
    <lineage>
        <taxon>unclassified sequences</taxon>
        <taxon>metagenomes</taxon>
        <taxon>ecological metagenomes</taxon>
    </lineage>
</organism>
<comment type="caution">
    <text evidence="1">The sequence shown here is derived from an EMBL/GenBank/DDBJ whole genome shotgun (WGS) entry which is preliminary data.</text>
</comment>
<dbReference type="InterPro" id="IPR011047">
    <property type="entry name" value="Quinoprotein_ADH-like_sf"/>
</dbReference>
<sequence>MKKISRKGMIVGIIILFIGASVLPSINGDIEKSISFDVNKFNFNFEKKTYKETHIIDNPQIEWNKTYGGFDEDFIGTFSSIKETSDNGLILLARTTSFGLGSGDIWLIRLDSDGNMLWNVTFGGTNDEWPGSIIESSDDSYLIVGTTFSYGLGVSDVWLIKTDFYGNILWDKTFGGSGMEWGQDIYRISNNEYFIACRTSSYGSGDDDNWLIKIDENGNILWDKIFGKQGSEWWAKLIKTNDGGYASIGYTSNPSASNIDMQLIKIDDEGNEIWSKNYDYRNFDMGHGICECPDGGFIFTGVAFNYWGEEMNIYIVKTDQLGNVLWSNTIGGNSFDEGNTIVKTINNNYLIGGSLDTDLLLLNIDENGNYLFNCKYGGIGYESAIDIIEL</sequence>
<name>X0RNW6_9ZZZZ</name>
<evidence type="ECO:0000313" key="1">
    <source>
        <dbReference type="EMBL" id="GAF70453.1"/>
    </source>
</evidence>